<protein>
    <submittedName>
        <fullName evidence="1">Uncharacterized protein</fullName>
    </submittedName>
</protein>
<keyword evidence="2" id="KW-1185">Reference proteome</keyword>
<accession>A0AAP0QA76</accession>
<evidence type="ECO:0000313" key="1">
    <source>
        <dbReference type="EMBL" id="KAK9168611.1"/>
    </source>
</evidence>
<dbReference type="Proteomes" id="UP001420932">
    <property type="component" value="Unassembled WGS sequence"/>
</dbReference>
<dbReference type="AlphaFoldDB" id="A0AAP0QA76"/>
<organism evidence="1 2">
    <name type="scientific">Stephania yunnanensis</name>
    <dbReference type="NCBI Taxonomy" id="152371"/>
    <lineage>
        <taxon>Eukaryota</taxon>
        <taxon>Viridiplantae</taxon>
        <taxon>Streptophyta</taxon>
        <taxon>Embryophyta</taxon>
        <taxon>Tracheophyta</taxon>
        <taxon>Spermatophyta</taxon>
        <taxon>Magnoliopsida</taxon>
        <taxon>Ranunculales</taxon>
        <taxon>Menispermaceae</taxon>
        <taxon>Menispermoideae</taxon>
        <taxon>Cissampelideae</taxon>
        <taxon>Stephania</taxon>
    </lineage>
</organism>
<dbReference type="EMBL" id="JBBNAF010000001">
    <property type="protein sequence ID" value="KAK9168611.1"/>
    <property type="molecule type" value="Genomic_DNA"/>
</dbReference>
<dbReference type="PANTHER" id="PTHR37756">
    <property type="entry name" value="TRANSMEMBRANE PROTEIN"/>
    <property type="match status" value="1"/>
</dbReference>
<proteinExistence type="predicted"/>
<reference evidence="1 2" key="1">
    <citation type="submission" date="2024-01" db="EMBL/GenBank/DDBJ databases">
        <title>Genome assemblies of Stephania.</title>
        <authorList>
            <person name="Yang L."/>
        </authorList>
    </citation>
    <scope>NUCLEOTIDE SEQUENCE [LARGE SCALE GENOMIC DNA]</scope>
    <source>
        <strain evidence="1">YNDBR</strain>
        <tissue evidence="1">Leaf</tissue>
    </source>
</reference>
<gene>
    <name evidence="1" type="ORF">Syun_000751</name>
</gene>
<sequence length="173" mass="19017">MASLLDVSVAALPHPSRQRPALALRFHHRKSKSPNSTSWFSFFINFVHALLNFDDFHLFSKVYRLFGWEYRKPERVPPSCPYKPGGANKEAAGLEMWRSIGAPNAITVHLTSAKMALVGEALRVPISSFHANTESKPWNILILSGEESAPLAANGVPGDLKGGDDKTINQLAP</sequence>
<dbReference type="PANTHER" id="PTHR37756:SF1">
    <property type="entry name" value="TRANSMEMBRANE PROTEIN"/>
    <property type="match status" value="1"/>
</dbReference>
<evidence type="ECO:0000313" key="2">
    <source>
        <dbReference type="Proteomes" id="UP001420932"/>
    </source>
</evidence>
<name>A0AAP0QA76_9MAGN</name>
<comment type="caution">
    <text evidence="1">The sequence shown here is derived from an EMBL/GenBank/DDBJ whole genome shotgun (WGS) entry which is preliminary data.</text>
</comment>